<evidence type="ECO:0000313" key="7">
    <source>
        <dbReference type="EMBL" id="NEW54943.1"/>
    </source>
</evidence>
<dbReference type="PANTHER" id="PTHR47506">
    <property type="entry name" value="TRANSCRIPTIONAL REGULATORY PROTEIN"/>
    <property type="match status" value="1"/>
</dbReference>
<dbReference type="InterPro" id="IPR001647">
    <property type="entry name" value="HTH_TetR"/>
</dbReference>
<dbReference type="EMBL" id="JAAGUZ010000009">
    <property type="protein sequence ID" value="NEW43756.1"/>
    <property type="molecule type" value="Genomic_DNA"/>
</dbReference>
<sequence>MAVRDCLIGSAIELVRRNGVAGTGLSELLAHSGVSRRSIYLSFPGGKAELIAESTRVAGKAMSDWLRELTAGSPRRGITAFVGRWKGVLQTSDFTAGCPVVAASLGRSVAPEAAEVARQTYQEWQQILADRLAEHDLDPETAESLATTMLAAVEGAVILSMAQNSTAPLDQVGRHLGELLDLHLPAERAS</sequence>
<feature type="domain" description="HTH tetR-type" evidence="4">
    <location>
        <begin position="8"/>
        <end position="53"/>
    </location>
</feature>
<evidence type="ECO:0000313" key="9">
    <source>
        <dbReference type="Proteomes" id="UP000470876"/>
    </source>
</evidence>
<evidence type="ECO:0000313" key="6">
    <source>
        <dbReference type="EMBL" id="NEW43756.1"/>
    </source>
</evidence>
<dbReference type="InterPro" id="IPR036271">
    <property type="entry name" value="Tet_transcr_reg_TetR-rel_C_sf"/>
</dbReference>
<organism evidence="6 8">
    <name type="scientific">Nocardia cyriacigeorgica</name>
    <dbReference type="NCBI Taxonomy" id="135487"/>
    <lineage>
        <taxon>Bacteria</taxon>
        <taxon>Bacillati</taxon>
        <taxon>Actinomycetota</taxon>
        <taxon>Actinomycetes</taxon>
        <taxon>Mycobacteriales</taxon>
        <taxon>Nocardiaceae</taxon>
        <taxon>Nocardia</taxon>
    </lineage>
</organism>
<evidence type="ECO:0000256" key="2">
    <source>
        <dbReference type="ARBA" id="ARBA00023125"/>
    </source>
</evidence>
<dbReference type="Pfam" id="PF21993">
    <property type="entry name" value="TetR_C_13_2"/>
    <property type="match status" value="1"/>
</dbReference>
<dbReference type="InterPro" id="IPR009057">
    <property type="entry name" value="Homeodomain-like_sf"/>
</dbReference>
<dbReference type="Proteomes" id="UP000470876">
    <property type="component" value="Unassembled WGS sequence"/>
</dbReference>
<dbReference type="Proteomes" id="UP000468928">
    <property type="component" value="Unassembled WGS sequence"/>
</dbReference>
<dbReference type="GO" id="GO:0003677">
    <property type="term" value="F:DNA binding"/>
    <property type="evidence" value="ECO:0007669"/>
    <property type="project" value="UniProtKB-KW"/>
</dbReference>
<dbReference type="SUPFAM" id="SSF48498">
    <property type="entry name" value="Tetracyclin repressor-like, C-terminal domain"/>
    <property type="match status" value="1"/>
</dbReference>
<dbReference type="EMBL" id="JAAGUX010000005">
    <property type="protein sequence ID" value="NEW54943.1"/>
    <property type="molecule type" value="Genomic_DNA"/>
</dbReference>
<dbReference type="Gene3D" id="1.10.357.10">
    <property type="entry name" value="Tetracycline Repressor, domain 2"/>
    <property type="match status" value="1"/>
</dbReference>
<accession>A0A6P1CZY6</accession>
<dbReference type="RefSeq" id="WP_163823698.1">
    <property type="nucleotide sequence ID" value="NZ_JAAGUX010000005.1"/>
</dbReference>
<keyword evidence="1" id="KW-0805">Transcription regulation</keyword>
<dbReference type="SUPFAM" id="SSF46689">
    <property type="entry name" value="Homeodomain-like"/>
    <property type="match status" value="1"/>
</dbReference>
<dbReference type="AlphaFoldDB" id="A0A6P1CZY6"/>
<protein>
    <submittedName>
        <fullName evidence="6">TetR/AcrR family transcriptional regulator</fullName>
    </submittedName>
</protein>
<evidence type="ECO:0000259" key="4">
    <source>
        <dbReference type="Pfam" id="PF00440"/>
    </source>
</evidence>
<gene>
    <name evidence="6" type="ORF">GV789_04680</name>
    <name evidence="7" type="ORF">GV794_04555</name>
</gene>
<evidence type="ECO:0000256" key="3">
    <source>
        <dbReference type="ARBA" id="ARBA00023163"/>
    </source>
</evidence>
<keyword evidence="3" id="KW-0804">Transcription</keyword>
<evidence type="ECO:0000313" key="8">
    <source>
        <dbReference type="Proteomes" id="UP000468928"/>
    </source>
</evidence>
<keyword evidence="9" id="KW-1185">Reference proteome</keyword>
<dbReference type="InterPro" id="IPR054156">
    <property type="entry name" value="YxaF_TetR_C"/>
</dbReference>
<keyword evidence="2" id="KW-0238">DNA-binding</keyword>
<feature type="domain" description="Transcriptional regulator LmrA/YxaF-like C-terminal" evidence="5">
    <location>
        <begin position="74"/>
        <end position="175"/>
    </location>
</feature>
<evidence type="ECO:0000259" key="5">
    <source>
        <dbReference type="Pfam" id="PF21993"/>
    </source>
</evidence>
<name>A0A6P1CZY6_9NOCA</name>
<dbReference type="Pfam" id="PF00440">
    <property type="entry name" value="TetR_N"/>
    <property type="match status" value="1"/>
</dbReference>
<proteinExistence type="predicted"/>
<evidence type="ECO:0000256" key="1">
    <source>
        <dbReference type="ARBA" id="ARBA00023015"/>
    </source>
</evidence>
<comment type="caution">
    <text evidence="6">The sequence shown here is derived from an EMBL/GenBank/DDBJ whole genome shotgun (WGS) entry which is preliminary data.</text>
</comment>
<reference evidence="8 9" key="1">
    <citation type="submission" date="2020-01" db="EMBL/GenBank/DDBJ databases">
        <title>Genetics and antimicrobial susceptibilities of Nocardia species isolated from the soil; a comparison with species isolated from humans.</title>
        <authorList>
            <person name="Carrasco G."/>
            <person name="Monzon S."/>
            <person name="Sansegundo M."/>
            <person name="Garcia E."/>
            <person name="Garrido N."/>
            <person name="Medina M.J."/>
            <person name="Villalon P."/>
            <person name="Ramirez-Arocha A.C."/>
            <person name="Jimenez P."/>
            <person name="Cuesta I."/>
            <person name="Valdezate S."/>
        </authorList>
    </citation>
    <scope>NUCLEOTIDE SEQUENCE [LARGE SCALE GENOMIC DNA]</scope>
    <source>
        <strain evidence="6 8">CNM20110639</strain>
        <strain evidence="7 9">CNM20110649</strain>
    </source>
</reference>
<dbReference type="PANTHER" id="PTHR47506:SF3">
    <property type="entry name" value="HTH-TYPE TRANSCRIPTIONAL REGULATOR LMRA"/>
    <property type="match status" value="1"/>
</dbReference>